<reference evidence="1 2" key="1">
    <citation type="submission" date="2015-03" db="EMBL/GenBank/DDBJ databases">
        <authorList>
            <person name="Murphy D."/>
        </authorList>
    </citation>
    <scope>NUCLEOTIDE SEQUENCE [LARGE SCALE GENOMIC DNA]</scope>
    <source>
        <strain evidence="1 2">DSM 44277</strain>
    </source>
</reference>
<name>A0A0U0WA47_MYCBE</name>
<dbReference type="Proteomes" id="UP000198875">
    <property type="component" value="Unassembled WGS sequence"/>
</dbReference>
<dbReference type="AlphaFoldDB" id="A0A0U0WA47"/>
<gene>
    <name evidence="1" type="ORF">BN971_03183</name>
</gene>
<sequence>MLIGSHVRNDDPLAAAQADGADVVQFFPATPSAPLIIMLHGGFGTAEQGPPLGGVLALEREASSRR</sequence>
<keyword evidence="1" id="KW-0378">Hydrolase</keyword>
<accession>A0A0U0WA47</accession>
<evidence type="ECO:0000313" key="1">
    <source>
        <dbReference type="EMBL" id="CPR11890.1"/>
    </source>
</evidence>
<keyword evidence="1" id="KW-0540">Nuclease</keyword>
<organism evidence="1 2">
    <name type="scientific">Mycobacterium bohemicum DSM 44277</name>
    <dbReference type="NCBI Taxonomy" id="1236609"/>
    <lineage>
        <taxon>Bacteria</taxon>
        <taxon>Bacillati</taxon>
        <taxon>Actinomycetota</taxon>
        <taxon>Actinomycetes</taxon>
        <taxon>Mycobacteriales</taxon>
        <taxon>Mycobacteriaceae</taxon>
        <taxon>Mycobacterium</taxon>
    </lineage>
</organism>
<proteinExistence type="predicted"/>
<dbReference type="GO" id="GO:0004519">
    <property type="term" value="F:endonuclease activity"/>
    <property type="evidence" value="ECO:0007669"/>
    <property type="project" value="UniProtKB-KW"/>
</dbReference>
<protein>
    <submittedName>
        <fullName evidence="1">Endonuclease IV</fullName>
    </submittedName>
</protein>
<evidence type="ECO:0000313" key="2">
    <source>
        <dbReference type="Proteomes" id="UP000198875"/>
    </source>
</evidence>
<keyword evidence="1" id="KW-0255">Endonuclease</keyword>
<dbReference type="EMBL" id="CSTD01000003">
    <property type="protein sequence ID" value="CPR11890.1"/>
    <property type="molecule type" value="Genomic_DNA"/>
</dbReference>